<dbReference type="InterPro" id="IPR016181">
    <property type="entry name" value="Acyl_CoA_acyltransferase"/>
</dbReference>
<sequence>MPTTMTLHSPDAGLDPLDNPIWRALNTCQAGIALGGELARRFQPAISPFGALAADTPEAWRAFAALMAPGETVKAFAATPWRPSDDFEIKGQGTLNQMVQRVPREDDTGGGIERLDAAHAREIAELVALTQPGPFAARTPEMGRYYGIRHDGELVAMAGERLHLPGFTEISAVCVHPDHRGRRLAGRLVGFAAKQIVARGEVPFLHVFETNTGAVALYEKLGFDVRRPLYAVTLARR</sequence>
<dbReference type="InterPro" id="IPR013653">
    <property type="entry name" value="GCN5-like_dom"/>
</dbReference>
<keyword evidence="1 4" id="KW-0808">Transferase</keyword>
<dbReference type="HOGENOM" id="CLU_085660_0_0_4"/>
<keyword evidence="5" id="KW-1185">Reference proteome</keyword>
<evidence type="ECO:0000313" key="4">
    <source>
        <dbReference type="EMBL" id="AJK48156.1"/>
    </source>
</evidence>
<dbReference type="Proteomes" id="UP000031838">
    <property type="component" value="Chromosome 2"/>
</dbReference>
<dbReference type="PANTHER" id="PTHR43877">
    <property type="entry name" value="AMINOALKYLPHOSPHONATE N-ACETYLTRANSFERASE-RELATED-RELATED"/>
    <property type="match status" value="1"/>
</dbReference>
<evidence type="ECO:0000256" key="2">
    <source>
        <dbReference type="ARBA" id="ARBA00023315"/>
    </source>
</evidence>
<dbReference type="PANTHER" id="PTHR43877:SF1">
    <property type="entry name" value="ACETYLTRANSFERASE"/>
    <property type="match status" value="1"/>
</dbReference>
<gene>
    <name evidence="4" type="ORF">BGL_2c00580</name>
</gene>
<feature type="domain" description="N-acetyltransferase" evidence="3">
    <location>
        <begin position="98"/>
        <end position="237"/>
    </location>
</feature>
<dbReference type="CDD" id="cd04301">
    <property type="entry name" value="NAT_SF"/>
    <property type="match status" value="1"/>
</dbReference>
<protein>
    <submittedName>
        <fullName evidence="4">Putative acetyltransferase, GNAT family</fullName>
    </submittedName>
</protein>
<proteinExistence type="predicted"/>
<name>A0A0B6S7C4_BURPL</name>
<dbReference type="GO" id="GO:0016747">
    <property type="term" value="F:acyltransferase activity, transferring groups other than amino-acyl groups"/>
    <property type="evidence" value="ECO:0007669"/>
    <property type="project" value="InterPro"/>
</dbReference>
<reference evidence="4 5" key="2">
    <citation type="journal article" date="2016" name="Appl. Microbiol. Biotechnol.">
        <title>Mutations improving production and secretion of extracellular lipase by Burkholderia glumae PG1.</title>
        <authorList>
            <person name="Knapp A."/>
            <person name="Voget S."/>
            <person name="Gao R."/>
            <person name="Zaburannyi N."/>
            <person name="Krysciak D."/>
            <person name="Breuer M."/>
            <person name="Hauer B."/>
            <person name="Streit W.R."/>
            <person name="Muller R."/>
            <person name="Daniel R."/>
            <person name="Jaeger K.E."/>
        </authorList>
    </citation>
    <scope>NUCLEOTIDE SEQUENCE [LARGE SCALE GENOMIC DNA]</scope>
    <source>
        <strain evidence="4 5">PG1</strain>
    </source>
</reference>
<dbReference type="Pfam" id="PF08445">
    <property type="entry name" value="FR47"/>
    <property type="match status" value="1"/>
</dbReference>
<organism evidence="4 5">
    <name type="scientific">Burkholderia plantarii</name>
    <dbReference type="NCBI Taxonomy" id="41899"/>
    <lineage>
        <taxon>Bacteria</taxon>
        <taxon>Pseudomonadati</taxon>
        <taxon>Pseudomonadota</taxon>
        <taxon>Betaproteobacteria</taxon>
        <taxon>Burkholderiales</taxon>
        <taxon>Burkholderiaceae</taxon>
        <taxon>Burkholderia</taxon>
    </lineage>
</organism>
<dbReference type="KEGG" id="bgp:BGL_2c00580"/>
<dbReference type="InterPro" id="IPR000182">
    <property type="entry name" value="GNAT_dom"/>
</dbReference>
<evidence type="ECO:0000259" key="3">
    <source>
        <dbReference type="PROSITE" id="PS51186"/>
    </source>
</evidence>
<dbReference type="AlphaFoldDB" id="A0A0B6S7C4"/>
<evidence type="ECO:0000256" key="1">
    <source>
        <dbReference type="ARBA" id="ARBA00022679"/>
    </source>
</evidence>
<reference evidence="5" key="1">
    <citation type="submission" date="2011-03" db="EMBL/GenBank/DDBJ databases">
        <authorList>
            <person name="Voget S."/>
            <person name="Streit W.R."/>
            <person name="Jaeger K.E."/>
            <person name="Daniel R."/>
        </authorList>
    </citation>
    <scope>NUCLEOTIDE SEQUENCE [LARGE SCALE GENOMIC DNA]</scope>
    <source>
        <strain evidence="5">PG1</strain>
    </source>
</reference>
<evidence type="ECO:0000313" key="5">
    <source>
        <dbReference type="Proteomes" id="UP000031838"/>
    </source>
</evidence>
<dbReference type="EMBL" id="CP002581">
    <property type="protein sequence ID" value="AJK48156.1"/>
    <property type="molecule type" value="Genomic_DNA"/>
</dbReference>
<dbReference type="PROSITE" id="PS51186">
    <property type="entry name" value="GNAT"/>
    <property type="match status" value="1"/>
</dbReference>
<accession>A0A0B6S7C4</accession>
<keyword evidence="2" id="KW-0012">Acyltransferase</keyword>
<dbReference type="Gene3D" id="3.40.630.30">
    <property type="match status" value="1"/>
</dbReference>
<dbReference type="InterPro" id="IPR050832">
    <property type="entry name" value="Bact_Acetyltransf"/>
</dbReference>
<dbReference type="SUPFAM" id="SSF55729">
    <property type="entry name" value="Acyl-CoA N-acyltransferases (Nat)"/>
    <property type="match status" value="1"/>
</dbReference>